<accession>A0ABX0KK46</accession>
<organism evidence="2 3">
    <name type="scientific">Acetobacter ghanensis</name>
    <dbReference type="NCBI Taxonomy" id="431306"/>
    <lineage>
        <taxon>Bacteria</taxon>
        <taxon>Pseudomonadati</taxon>
        <taxon>Pseudomonadota</taxon>
        <taxon>Alphaproteobacteria</taxon>
        <taxon>Acetobacterales</taxon>
        <taxon>Acetobacteraceae</taxon>
        <taxon>Acetobacter</taxon>
    </lineage>
</organism>
<evidence type="ECO:0000256" key="1">
    <source>
        <dbReference type="SAM" id="Phobius"/>
    </source>
</evidence>
<evidence type="ECO:0000313" key="3">
    <source>
        <dbReference type="Proteomes" id="UP000657200"/>
    </source>
</evidence>
<dbReference type="Proteomes" id="UP000657200">
    <property type="component" value="Unassembled WGS sequence"/>
</dbReference>
<sequence>MDTSPSGTSGQPEQIGLLMLDRRVTAMEAKFDMDRQSRTAFEAGMSDRLAAMDARLADIQEQKSLKNGTLRGIVLTLSFFGSGAGTGLLLIIKALIGGAS</sequence>
<protein>
    <submittedName>
        <fullName evidence="2">Uncharacterized protein</fullName>
    </submittedName>
</protein>
<reference evidence="2 3" key="1">
    <citation type="journal article" date="2020" name="Int. J. Syst. Evol. Microbiol.">
        <title>Novel acetic acid bacteria from cider fermentations: Acetobacter conturbans sp. nov. and Acetobacter fallax sp. nov.</title>
        <authorList>
            <person name="Sombolestani A.S."/>
            <person name="Cleenwerck I."/>
            <person name="Cnockaert M."/>
            <person name="Borremans W."/>
            <person name="Wieme A.D."/>
            <person name="De Vuyst L."/>
            <person name="Vandamme P."/>
        </authorList>
    </citation>
    <scope>NUCLEOTIDE SEQUENCE [LARGE SCALE GENOMIC DNA]</scope>
    <source>
        <strain evidence="2 3">LMG 23848</strain>
    </source>
</reference>
<keyword evidence="3" id="KW-1185">Reference proteome</keyword>
<keyword evidence="1" id="KW-0472">Membrane</keyword>
<dbReference type="RefSeq" id="WP_083503594.1">
    <property type="nucleotide sequence ID" value="NZ_LN609302.1"/>
</dbReference>
<comment type="caution">
    <text evidence="2">The sequence shown here is derived from an EMBL/GenBank/DDBJ whole genome shotgun (WGS) entry which is preliminary data.</text>
</comment>
<keyword evidence="1" id="KW-0812">Transmembrane</keyword>
<proteinExistence type="predicted"/>
<keyword evidence="1" id="KW-1133">Transmembrane helix</keyword>
<name>A0ABX0KK46_9PROT</name>
<dbReference type="EMBL" id="WOTE01000008">
    <property type="protein sequence ID" value="NHO40259.1"/>
    <property type="molecule type" value="Genomic_DNA"/>
</dbReference>
<gene>
    <name evidence="2" type="ORF">GOB80_11315</name>
</gene>
<evidence type="ECO:0000313" key="2">
    <source>
        <dbReference type="EMBL" id="NHO40259.1"/>
    </source>
</evidence>
<feature type="transmembrane region" description="Helical" evidence="1">
    <location>
        <begin position="73"/>
        <end position="96"/>
    </location>
</feature>